<feature type="coiled-coil region" evidence="1">
    <location>
        <begin position="11"/>
        <end position="39"/>
    </location>
</feature>
<name>A0A923LBF5_9FIRM</name>
<feature type="compositionally biased region" description="Basic and acidic residues" evidence="2">
    <location>
        <begin position="101"/>
        <end position="130"/>
    </location>
</feature>
<evidence type="ECO:0000313" key="3">
    <source>
        <dbReference type="EMBL" id="MBC5659202.1"/>
    </source>
</evidence>
<proteinExistence type="predicted"/>
<protein>
    <submittedName>
        <fullName evidence="3">Uncharacterized protein</fullName>
    </submittedName>
</protein>
<evidence type="ECO:0000313" key="4">
    <source>
        <dbReference type="Proteomes" id="UP000649345"/>
    </source>
</evidence>
<keyword evidence="1" id="KW-0175">Coiled coil</keyword>
<reference evidence="3" key="1">
    <citation type="submission" date="2020-08" db="EMBL/GenBank/DDBJ databases">
        <title>Genome public.</title>
        <authorList>
            <person name="Liu C."/>
            <person name="Sun Q."/>
        </authorList>
    </citation>
    <scope>NUCLEOTIDE SEQUENCE</scope>
    <source>
        <strain evidence="3">NSJ-68</strain>
    </source>
</reference>
<feature type="region of interest" description="Disordered" evidence="2">
    <location>
        <begin position="101"/>
        <end position="156"/>
    </location>
</feature>
<sequence>MGWFEERKAKKAAAKQAAAQAAQAAKDEKRRQEELQEQQTVSYVIGCITELENMKGAGDRKAYENIARRKEELIKGMGTSPRVQAMAGALEKSLSAAEQRIGKAEKQESSKETIRKERGTPLETLIRKEQDMEDGGEFKPQGEAIDSTTDLEKEEKVKLSRKTIAKEKIKSIPSSAKDAIKESFSGWSNALNTIYDKLTGTMDTGAGASGIGGDSSDIQDMEDVMSGMTDMDKSGAGITGAVFSGISSILKCVKVGITIGQAIYKSEESRKGETTMDNQERFQIIRGLLHDAVDLINGFAGALGPLTKAIPFYNSILGIVGNGAGVLADMTEVVANSIFCNNMRKRCKMLYDTMMEKKAKYTDSGDTDAASAYTVKKKSKAIDTHRRQLLGKIVKENQDDDSVGGKIQIVKSSSLRSRNDSIYREGQYGLGARIQALDEKLRGGEQLTQEERTRLKSQKRQLEAMEIMEEYREADKAHKKMSKALAHNVEDIIKGGTNVVASGLKLAGEAAAATGVGAAAGAGLYAAGMATGIAESSYEIARGGGSYVYKSIRTLIGTEDNKATTREDMAISLIERMHEVGSSEVWDNRAKGFKKDPDLEQVDSHQLVRQGRNVDHLHGILRSGLDSTMSDLIGSENRSELKKNIAAAFGQGD</sequence>
<dbReference type="RefSeq" id="WP_186871613.1">
    <property type="nucleotide sequence ID" value="NZ_JACOOR010000003.1"/>
</dbReference>
<organism evidence="3 4">
    <name type="scientific">Anaerosacchariphilus hominis</name>
    <dbReference type="NCBI Taxonomy" id="2763017"/>
    <lineage>
        <taxon>Bacteria</taxon>
        <taxon>Bacillati</taxon>
        <taxon>Bacillota</taxon>
        <taxon>Clostridia</taxon>
        <taxon>Lachnospirales</taxon>
        <taxon>Lachnospiraceae</taxon>
        <taxon>Anaerosacchariphilus</taxon>
    </lineage>
</organism>
<keyword evidence="4" id="KW-1185">Reference proteome</keyword>
<dbReference type="Proteomes" id="UP000649345">
    <property type="component" value="Unassembled WGS sequence"/>
</dbReference>
<dbReference type="AlphaFoldDB" id="A0A923LBF5"/>
<evidence type="ECO:0000256" key="1">
    <source>
        <dbReference type="SAM" id="Coils"/>
    </source>
</evidence>
<evidence type="ECO:0000256" key="2">
    <source>
        <dbReference type="SAM" id="MobiDB-lite"/>
    </source>
</evidence>
<dbReference type="EMBL" id="JACOOR010000003">
    <property type="protein sequence ID" value="MBC5659202.1"/>
    <property type="molecule type" value="Genomic_DNA"/>
</dbReference>
<accession>A0A923LBF5</accession>
<comment type="caution">
    <text evidence="3">The sequence shown here is derived from an EMBL/GenBank/DDBJ whole genome shotgun (WGS) entry which is preliminary data.</text>
</comment>
<gene>
    <name evidence="3" type="ORF">H8S44_05385</name>
</gene>